<dbReference type="PROSITE" id="PS51020">
    <property type="entry name" value="SPONDIN"/>
    <property type="match status" value="1"/>
</dbReference>
<feature type="signal peptide" evidence="9">
    <location>
        <begin position="1"/>
        <end position="26"/>
    </location>
</feature>
<dbReference type="CTD" id="10417"/>
<evidence type="ECO:0000256" key="3">
    <source>
        <dbReference type="ARBA" id="ARBA00022530"/>
    </source>
</evidence>
<evidence type="ECO:0000256" key="8">
    <source>
        <dbReference type="ARBA" id="ARBA00023180"/>
    </source>
</evidence>
<dbReference type="OrthoDB" id="6090599at2759"/>
<dbReference type="InterPro" id="IPR038678">
    <property type="entry name" value="Spondin_N_sf"/>
</dbReference>
<dbReference type="FunFam" id="2.20.100.10:FF:000019">
    <property type="entry name" value="Thrombospondin type 1 domain containing 7A"/>
    <property type="match status" value="1"/>
</dbReference>
<dbReference type="InterPro" id="IPR036383">
    <property type="entry name" value="TSP1_rpt_sf"/>
</dbReference>
<evidence type="ECO:0000259" key="10">
    <source>
        <dbReference type="PROSITE" id="PS51020"/>
    </source>
</evidence>
<dbReference type="InterPro" id="IPR044004">
    <property type="entry name" value="TSP1_spondin_dom"/>
</dbReference>
<dbReference type="RefSeq" id="XP_022091830.1">
    <property type="nucleotide sequence ID" value="XM_022236138.1"/>
</dbReference>
<dbReference type="GeneID" id="110979942"/>
<dbReference type="SMART" id="SM00209">
    <property type="entry name" value="TSP1"/>
    <property type="match status" value="1"/>
</dbReference>
<evidence type="ECO:0000256" key="5">
    <source>
        <dbReference type="ARBA" id="ARBA00022729"/>
    </source>
</evidence>
<gene>
    <name evidence="12 13" type="primary">LOC110979942</name>
</gene>
<accession>A0A8B7YJT9</accession>
<evidence type="ECO:0000256" key="7">
    <source>
        <dbReference type="ARBA" id="ARBA00023157"/>
    </source>
</evidence>
<dbReference type="Proteomes" id="UP000694845">
    <property type="component" value="Unplaced"/>
</dbReference>
<evidence type="ECO:0000256" key="1">
    <source>
        <dbReference type="ARBA" id="ARBA00004498"/>
    </source>
</evidence>
<dbReference type="GO" id="GO:0007155">
    <property type="term" value="P:cell adhesion"/>
    <property type="evidence" value="ECO:0007669"/>
    <property type="project" value="UniProtKB-KW"/>
</dbReference>
<evidence type="ECO:0000313" key="11">
    <source>
        <dbReference type="Proteomes" id="UP000694845"/>
    </source>
</evidence>
<feature type="domain" description="Spondin" evidence="10">
    <location>
        <begin position="23"/>
        <end position="211"/>
    </location>
</feature>
<dbReference type="PANTHER" id="PTHR11311">
    <property type="entry name" value="SPONDIN"/>
    <property type="match status" value="1"/>
</dbReference>
<keyword evidence="7" id="KW-1015">Disulfide bond</keyword>
<comment type="subcellular location">
    <subcellularLocation>
        <location evidence="1">Secreted</location>
        <location evidence="1">Extracellular space</location>
        <location evidence="1">Extracellular matrix</location>
    </subcellularLocation>
</comment>
<reference evidence="12 13" key="1">
    <citation type="submission" date="2025-04" db="UniProtKB">
        <authorList>
            <consortium name="RefSeq"/>
        </authorList>
    </citation>
    <scope>IDENTIFICATION</scope>
</reference>
<dbReference type="PROSITE" id="PS50092">
    <property type="entry name" value="TSP1"/>
    <property type="match status" value="1"/>
</dbReference>
<dbReference type="NCBIfam" id="NF038123">
    <property type="entry name" value="NF038123_dom"/>
    <property type="match status" value="1"/>
</dbReference>
<dbReference type="InterPro" id="IPR051418">
    <property type="entry name" value="Spondin/Thrombospondin_T1"/>
</dbReference>
<evidence type="ECO:0000256" key="6">
    <source>
        <dbReference type="ARBA" id="ARBA00022889"/>
    </source>
</evidence>
<evidence type="ECO:0000313" key="13">
    <source>
        <dbReference type="RefSeq" id="XP_022091831.1"/>
    </source>
</evidence>
<keyword evidence="4" id="KW-0479">Metal-binding</keyword>
<evidence type="ECO:0000256" key="2">
    <source>
        <dbReference type="ARBA" id="ARBA00022525"/>
    </source>
</evidence>
<dbReference type="SUPFAM" id="SSF82895">
    <property type="entry name" value="TSP-1 type 1 repeat"/>
    <property type="match status" value="1"/>
</dbReference>
<proteinExistence type="predicted"/>
<dbReference type="GO" id="GO:0046872">
    <property type="term" value="F:metal ion binding"/>
    <property type="evidence" value="ECO:0007669"/>
    <property type="project" value="UniProtKB-KW"/>
</dbReference>
<dbReference type="PANTHER" id="PTHR11311:SF15">
    <property type="entry name" value="SPONDIN-2"/>
    <property type="match status" value="1"/>
</dbReference>
<evidence type="ECO:0000256" key="9">
    <source>
        <dbReference type="SAM" id="SignalP"/>
    </source>
</evidence>
<dbReference type="KEGG" id="aplc:110979942"/>
<evidence type="ECO:0000256" key="4">
    <source>
        <dbReference type="ARBA" id="ARBA00022723"/>
    </source>
</evidence>
<keyword evidence="5 9" id="KW-0732">Signal</keyword>
<organism evidence="11 13">
    <name type="scientific">Acanthaster planci</name>
    <name type="common">Crown-of-thorns starfish</name>
    <dbReference type="NCBI Taxonomy" id="133434"/>
    <lineage>
        <taxon>Eukaryota</taxon>
        <taxon>Metazoa</taxon>
        <taxon>Echinodermata</taxon>
        <taxon>Eleutherozoa</taxon>
        <taxon>Asterozoa</taxon>
        <taxon>Asteroidea</taxon>
        <taxon>Valvatacea</taxon>
        <taxon>Valvatida</taxon>
        <taxon>Acanthasteridae</taxon>
        <taxon>Acanthaster</taxon>
    </lineage>
</organism>
<keyword evidence="2" id="KW-0964">Secreted</keyword>
<feature type="chain" id="PRO_5044665593" evidence="9">
    <location>
        <begin position="27"/>
        <end position="377"/>
    </location>
</feature>
<dbReference type="Pfam" id="PF19028">
    <property type="entry name" value="TSP1_spondin"/>
    <property type="match status" value="1"/>
</dbReference>
<protein>
    <submittedName>
        <fullName evidence="12 13">Spondin-2-like</fullName>
    </submittedName>
</protein>
<keyword evidence="11" id="KW-1185">Reference proteome</keyword>
<keyword evidence="3" id="KW-0272">Extracellular matrix</keyword>
<dbReference type="Pfam" id="PF06468">
    <property type="entry name" value="Spond_N"/>
    <property type="match status" value="1"/>
</dbReference>
<name>A0A8B7YJT9_ACAPL</name>
<dbReference type="AlphaFoldDB" id="A0A8B7YJT9"/>
<dbReference type="InterPro" id="IPR000884">
    <property type="entry name" value="TSP1_rpt"/>
</dbReference>
<dbReference type="Gene3D" id="2.20.100.10">
    <property type="entry name" value="Thrombospondin type-1 (TSP1) repeat"/>
    <property type="match status" value="1"/>
</dbReference>
<dbReference type="Gene3D" id="2.60.40.2130">
    <property type="entry name" value="F-spondin domain"/>
    <property type="match status" value="1"/>
</dbReference>
<sequence length="377" mass="42385">MAQRSRLQLVSLLVFVGSFQVDVTTACGGEERASYRLEFQGLWSERSFPKSYPKYRKSAQWSTLIGLSHNDRYTMWEPGQLVSQPFKDFAEGEDPSGKQMQSEMVKLQNGSVFAAKSIGSGTGRSTTTVFAHRDYTKISFAVRLIPSPDWFVGVSGLDLCEGGSWRKDPLQLELQPWDAGTDGGFSFTSPDYVTNPQEPITQITSQRPNHPANSFFYPKLDALPPIARVTLVWQPVGDDNSAWMDKLVPVATGLDKAGEDVQMPGDSPEYVFPGIDLPTEPETVIPYDCEVTPWGSWSPCDTLCKVGLRRRFRLVIQPPKNGGRDCPDLIAVEACQAKLTKPQKRCSKARIKKEIKKYMKIQRRNYMGKKKRNRFIV</sequence>
<keyword evidence="6" id="KW-0130">Cell adhesion</keyword>
<dbReference type="RefSeq" id="XP_022091831.1">
    <property type="nucleotide sequence ID" value="XM_022236139.1"/>
</dbReference>
<keyword evidence="8" id="KW-0325">Glycoprotein</keyword>
<dbReference type="GO" id="GO:0031012">
    <property type="term" value="C:extracellular matrix"/>
    <property type="evidence" value="ECO:0007669"/>
    <property type="project" value="TreeGrafter"/>
</dbReference>
<evidence type="ECO:0000313" key="12">
    <source>
        <dbReference type="RefSeq" id="XP_022091830.1"/>
    </source>
</evidence>
<dbReference type="InterPro" id="IPR009465">
    <property type="entry name" value="Spondin_N"/>
</dbReference>